<organism evidence="2 3">
    <name type="scientific">Staphylococcus succinus</name>
    <dbReference type="NCBI Taxonomy" id="61015"/>
    <lineage>
        <taxon>Bacteria</taxon>
        <taxon>Bacillati</taxon>
        <taxon>Bacillota</taxon>
        <taxon>Bacilli</taxon>
        <taxon>Bacillales</taxon>
        <taxon>Staphylococcaceae</taxon>
        <taxon>Staphylococcus</taxon>
    </lineage>
</organism>
<gene>
    <name evidence="2" type="ORF">BU058_03265</name>
</gene>
<name>A0A9Q6HQJ0_9STAP</name>
<feature type="transmembrane region" description="Helical" evidence="1">
    <location>
        <begin position="12"/>
        <end position="35"/>
    </location>
</feature>
<evidence type="ECO:0000256" key="1">
    <source>
        <dbReference type="SAM" id="Phobius"/>
    </source>
</evidence>
<keyword evidence="1" id="KW-0472">Membrane</keyword>
<accession>A0A9Q6HQJ0</accession>
<evidence type="ECO:0000313" key="2">
    <source>
        <dbReference type="EMBL" id="PTI76833.1"/>
    </source>
</evidence>
<dbReference type="RefSeq" id="WP_107544854.1">
    <property type="nucleotide sequence ID" value="NZ_PZFQ01000007.1"/>
</dbReference>
<dbReference type="EMBL" id="PZFQ01000007">
    <property type="protein sequence ID" value="PTI76833.1"/>
    <property type="molecule type" value="Genomic_DNA"/>
</dbReference>
<dbReference type="Proteomes" id="UP000241960">
    <property type="component" value="Unassembled WGS sequence"/>
</dbReference>
<feature type="transmembrane region" description="Helical" evidence="1">
    <location>
        <begin position="55"/>
        <end position="74"/>
    </location>
</feature>
<sequence>MLSEKNKRYIKLVNDMIGIFVTIGILIIIALHFYMNIEPNGSSELGFKVTGPSMVTLYILIAVAIITILISFMCKRQEKTR</sequence>
<keyword evidence="1" id="KW-0812">Transmembrane</keyword>
<reference evidence="2 3" key="1">
    <citation type="journal article" date="2016" name="Front. Microbiol.">
        <title>Comprehensive Phylogenetic Analysis of Bovine Non-aureus Staphylococci Species Based on Whole-Genome Sequencing.</title>
        <authorList>
            <person name="Naushad S."/>
            <person name="Barkema H.W."/>
            <person name="Luby C."/>
            <person name="Condas L.A."/>
            <person name="Nobrega D.B."/>
            <person name="Carson D.A."/>
            <person name="De Buck J."/>
        </authorList>
    </citation>
    <scope>NUCLEOTIDE SEQUENCE [LARGE SCALE GENOMIC DNA]</scope>
    <source>
        <strain evidence="2 3">SNUC 1231</strain>
    </source>
</reference>
<protein>
    <recommendedName>
        <fullName evidence="4">DUF3955 domain-containing protein</fullName>
    </recommendedName>
</protein>
<comment type="caution">
    <text evidence="2">The sequence shown here is derived from an EMBL/GenBank/DDBJ whole genome shotgun (WGS) entry which is preliminary data.</text>
</comment>
<evidence type="ECO:0008006" key="4">
    <source>
        <dbReference type="Google" id="ProtNLM"/>
    </source>
</evidence>
<evidence type="ECO:0000313" key="3">
    <source>
        <dbReference type="Proteomes" id="UP000241960"/>
    </source>
</evidence>
<proteinExistence type="predicted"/>
<dbReference type="AlphaFoldDB" id="A0A9Q6HQJ0"/>
<keyword evidence="1" id="KW-1133">Transmembrane helix</keyword>